<dbReference type="Proteomes" id="UP000299102">
    <property type="component" value="Unassembled WGS sequence"/>
</dbReference>
<feature type="compositionally biased region" description="Basic and acidic residues" evidence="1">
    <location>
        <begin position="35"/>
        <end position="51"/>
    </location>
</feature>
<dbReference type="AlphaFoldDB" id="A0A4C1V316"/>
<proteinExistence type="predicted"/>
<feature type="region of interest" description="Disordered" evidence="1">
    <location>
        <begin position="24"/>
        <end position="71"/>
    </location>
</feature>
<evidence type="ECO:0000313" key="2">
    <source>
        <dbReference type="EMBL" id="GBP32615.1"/>
    </source>
</evidence>
<sequence length="71" mass="7580">MASPNIISAAGAAHAEGRAARWAAVATPSTITSQKQREEAKKRRKGAEKFQTRLNGPKAKEAHQIECTPAP</sequence>
<reference evidence="2 3" key="1">
    <citation type="journal article" date="2019" name="Commun. Biol.">
        <title>The bagworm genome reveals a unique fibroin gene that provides high tensile strength.</title>
        <authorList>
            <person name="Kono N."/>
            <person name="Nakamura H."/>
            <person name="Ohtoshi R."/>
            <person name="Tomita M."/>
            <person name="Numata K."/>
            <person name="Arakawa K."/>
        </authorList>
    </citation>
    <scope>NUCLEOTIDE SEQUENCE [LARGE SCALE GENOMIC DNA]</scope>
</reference>
<evidence type="ECO:0000313" key="3">
    <source>
        <dbReference type="Proteomes" id="UP000299102"/>
    </source>
</evidence>
<keyword evidence="3" id="KW-1185">Reference proteome</keyword>
<gene>
    <name evidence="2" type="ORF">EVAR_25976_1</name>
</gene>
<name>A0A4C1V316_EUMVA</name>
<evidence type="ECO:0000256" key="1">
    <source>
        <dbReference type="SAM" id="MobiDB-lite"/>
    </source>
</evidence>
<organism evidence="2 3">
    <name type="scientific">Eumeta variegata</name>
    <name type="common">Bagworm moth</name>
    <name type="synonym">Eumeta japonica</name>
    <dbReference type="NCBI Taxonomy" id="151549"/>
    <lineage>
        <taxon>Eukaryota</taxon>
        <taxon>Metazoa</taxon>
        <taxon>Ecdysozoa</taxon>
        <taxon>Arthropoda</taxon>
        <taxon>Hexapoda</taxon>
        <taxon>Insecta</taxon>
        <taxon>Pterygota</taxon>
        <taxon>Neoptera</taxon>
        <taxon>Endopterygota</taxon>
        <taxon>Lepidoptera</taxon>
        <taxon>Glossata</taxon>
        <taxon>Ditrysia</taxon>
        <taxon>Tineoidea</taxon>
        <taxon>Psychidae</taxon>
        <taxon>Oiketicinae</taxon>
        <taxon>Eumeta</taxon>
    </lineage>
</organism>
<dbReference type="EMBL" id="BGZK01000262">
    <property type="protein sequence ID" value="GBP32615.1"/>
    <property type="molecule type" value="Genomic_DNA"/>
</dbReference>
<comment type="caution">
    <text evidence="2">The sequence shown here is derived from an EMBL/GenBank/DDBJ whole genome shotgun (WGS) entry which is preliminary data.</text>
</comment>
<protein>
    <submittedName>
        <fullName evidence="2">Uncharacterized protein</fullName>
    </submittedName>
</protein>
<accession>A0A4C1V316</accession>